<comment type="caution">
    <text evidence="3">The sequence shown here is derived from an EMBL/GenBank/DDBJ whole genome shotgun (WGS) entry which is preliminary data.</text>
</comment>
<dbReference type="AlphaFoldDB" id="A0AAV7ERS6"/>
<keyword evidence="1" id="KW-0808">Transferase</keyword>
<dbReference type="EMBL" id="JAINDJ010000004">
    <property type="protein sequence ID" value="KAG9451161.1"/>
    <property type="molecule type" value="Genomic_DNA"/>
</dbReference>
<dbReference type="GO" id="GO:0016747">
    <property type="term" value="F:acyltransferase activity, transferring groups other than amino-acyl groups"/>
    <property type="evidence" value="ECO:0007669"/>
    <property type="project" value="UniProtKB-ARBA"/>
</dbReference>
<dbReference type="Gene3D" id="3.30.559.10">
    <property type="entry name" value="Chloramphenicol acetyltransferase-like domain"/>
    <property type="match status" value="2"/>
</dbReference>
<protein>
    <submittedName>
        <fullName evidence="3">Uncharacterized protein</fullName>
    </submittedName>
</protein>
<evidence type="ECO:0000256" key="1">
    <source>
        <dbReference type="ARBA" id="ARBA00022679"/>
    </source>
</evidence>
<dbReference type="InterPro" id="IPR051504">
    <property type="entry name" value="Plant_metabolite_acyltrans"/>
</dbReference>
<gene>
    <name evidence="3" type="ORF">H6P81_011126</name>
</gene>
<accession>A0AAV7ERS6</accession>
<dbReference type="Pfam" id="PF02458">
    <property type="entry name" value="Transferase"/>
    <property type="match status" value="1"/>
</dbReference>
<evidence type="ECO:0000256" key="2">
    <source>
        <dbReference type="ARBA" id="ARBA00023315"/>
    </source>
</evidence>
<sequence>MAGAATTTAVREIERLRVSPPPGSVSSTNIELSYFDVLWVGIHLVTRLFFFRLPDVSTHEFQQTQFPALVEALSLALKIFYPLAGRLTRSPDDPDDFVISYVDGDSVPITLAEDSTTDFEILIGNQMRDAEQLRPLVPALPEPEDPDGKQPLLALQLTVFPGSGVCLGIILHHTATDGTGFANFVKSWASIFKAGGGDVASAAKTVPSFDRAVVGDHRQLKRDFYEEAKRVASRKRGEPVPRPRPARLVLATFPLTRSHLEKLRGLVSSSGRDVGPRPSTFQLTFAYTWVCSIKARGLTERERVHAAFAADFRTRLRPPVPVNFFGNCIGAIFVEGSGPELSGKEGIAVGSELVHRATREAWEDPMRDAVSWITRFVELASERILSVAASPRLRAYETDFGWGPPRKTEVTSILNGGAISLAESREEPGGVEIGYGGPQPEVELFASVFEEGLGCM</sequence>
<name>A0AAV7ERS6_ARIFI</name>
<organism evidence="3 4">
    <name type="scientific">Aristolochia fimbriata</name>
    <name type="common">White veined hardy Dutchman's pipe vine</name>
    <dbReference type="NCBI Taxonomy" id="158543"/>
    <lineage>
        <taxon>Eukaryota</taxon>
        <taxon>Viridiplantae</taxon>
        <taxon>Streptophyta</taxon>
        <taxon>Embryophyta</taxon>
        <taxon>Tracheophyta</taxon>
        <taxon>Spermatophyta</taxon>
        <taxon>Magnoliopsida</taxon>
        <taxon>Magnoliidae</taxon>
        <taxon>Piperales</taxon>
        <taxon>Aristolochiaceae</taxon>
        <taxon>Aristolochia</taxon>
    </lineage>
</organism>
<dbReference type="Proteomes" id="UP000825729">
    <property type="component" value="Unassembled WGS sequence"/>
</dbReference>
<evidence type="ECO:0000313" key="3">
    <source>
        <dbReference type="EMBL" id="KAG9451161.1"/>
    </source>
</evidence>
<keyword evidence="2" id="KW-0012">Acyltransferase</keyword>
<dbReference type="PANTHER" id="PTHR31625">
    <property type="match status" value="1"/>
</dbReference>
<evidence type="ECO:0000313" key="4">
    <source>
        <dbReference type="Proteomes" id="UP000825729"/>
    </source>
</evidence>
<keyword evidence="4" id="KW-1185">Reference proteome</keyword>
<dbReference type="InterPro" id="IPR023213">
    <property type="entry name" value="CAT-like_dom_sf"/>
</dbReference>
<proteinExistence type="predicted"/>
<reference evidence="3 4" key="1">
    <citation type="submission" date="2021-07" db="EMBL/GenBank/DDBJ databases">
        <title>The Aristolochia fimbriata genome: insights into angiosperm evolution, floral development and chemical biosynthesis.</title>
        <authorList>
            <person name="Jiao Y."/>
        </authorList>
    </citation>
    <scope>NUCLEOTIDE SEQUENCE [LARGE SCALE GENOMIC DNA]</scope>
    <source>
        <strain evidence="3">IBCAS-2021</strain>
        <tissue evidence="3">Leaf</tissue>
    </source>
</reference>